<dbReference type="InterPro" id="IPR016152">
    <property type="entry name" value="PTrfase/Anion_transptr"/>
</dbReference>
<evidence type="ECO:0000313" key="3">
    <source>
        <dbReference type="Proteomes" id="UP000233440"/>
    </source>
</evidence>
<dbReference type="Gene3D" id="3.40.930.10">
    <property type="entry name" value="Mannitol-specific EII, Chain A"/>
    <property type="match status" value="1"/>
</dbReference>
<reference evidence="2 3" key="1">
    <citation type="submission" date="2017-11" db="EMBL/GenBank/DDBJ databases">
        <title>Bacillus camelliae sp. nov., isolated from pu'er tea.</title>
        <authorList>
            <person name="Niu L."/>
        </authorList>
    </citation>
    <scope>NUCLEOTIDE SEQUENCE [LARGE SCALE GENOMIC DNA]</scope>
    <source>
        <strain evidence="2 3">7578-1</strain>
    </source>
</reference>
<feature type="domain" description="PTS EIIA type-2" evidence="1">
    <location>
        <begin position="9"/>
        <end position="156"/>
    </location>
</feature>
<name>A0A2N3LNW4_9BACI</name>
<comment type="caution">
    <text evidence="2">The sequence shown here is derived from an EMBL/GenBank/DDBJ whole genome shotgun (WGS) entry which is preliminary data.</text>
</comment>
<dbReference type="PANTHER" id="PTHR47738">
    <property type="entry name" value="PTS SYSTEM FRUCTOSE-LIKE EIIA COMPONENT-RELATED"/>
    <property type="match status" value="1"/>
</dbReference>
<dbReference type="InterPro" id="IPR051541">
    <property type="entry name" value="PTS_SugarTrans_NitroReg"/>
</dbReference>
<gene>
    <name evidence="2" type="ORF">CWO92_04210</name>
</gene>
<dbReference type="OrthoDB" id="370976at2"/>
<protein>
    <recommendedName>
        <fullName evidence="1">PTS EIIA type-2 domain-containing protein</fullName>
    </recommendedName>
</protein>
<dbReference type="CDD" id="cd00211">
    <property type="entry name" value="PTS_IIA_fru"/>
    <property type="match status" value="1"/>
</dbReference>
<sequence length="159" mass="18232">MEQARRNKMFFNKKITFFNLEVSTREEVLKKMADKLYEAQLVEPTFYKGILDREEVFPTGLSVVPYGIAIPHTDADKVKVPQIAFASLKTPVKFKQMGNQDSDVEVSLVFMLALKKAEDQINMLQKLMDVFQNETMLIGFTQCKTQEDFEVLLNQVGLA</sequence>
<organism evidence="2 3">
    <name type="scientific">Heyndrickxia camelliae</name>
    <dbReference type="NCBI Taxonomy" id="1707093"/>
    <lineage>
        <taxon>Bacteria</taxon>
        <taxon>Bacillati</taxon>
        <taxon>Bacillota</taxon>
        <taxon>Bacilli</taxon>
        <taxon>Bacillales</taxon>
        <taxon>Bacillaceae</taxon>
        <taxon>Heyndrickxia</taxon>
    </lineage>
</organism>
<evidence type="ECO:0000313" key="2">
    <source>
        <dbReference type="EMBL" id="PKR86310.1"/>
    </source>
</evidence>
<dbReference type="AlphaFoldDB" id="A0A2N3LNW4"/>
<dbReference type="Proteomes" id="UP000233440">
    <property type="component" value="Unassembled WGS sequence"/>
</dbReference>
<dbReference type="SUPFAM" id="SSF55804">
    <property type="entry name" value="Phoshotransferase/anion transport protein"/>
    <property type="match status" value="1"/>
</dbReference>
<evidence type="ECO:0000259" key="1">
    <source>
        <dbReference type="PROSITE" id="PS51094"/>
    </source>
</evidence>
<dbReference type="PANTHER" id="PTHR47738:SF3">
    <property type="entry name" value="PHOSPHOTRANSFERASE SYSTEM MANNITOL_FRUCTOSE-SPECIFIC IIA DOMAIN CONTAINING PROTEIN"/>
    <property type="match status" value="1"/>
</dbReference>
<keyword evidence="3" id="KW-1185">Reference proteome</keyword>
<accession>A0A2N3LNW4</accession>
<dbReference type="EMBL" id="PIQO01000002">
    <property type="protein sequence ID" value="PKR86310.1"/>
    <property type="molecule type" value="Genomic_DNA"/>
</dbReference>
<proteinExistence type="predicted"/>
<dbReference type="PROSITE" id="PS51094">
    <property type="entry name" value="PTS_EIIA_TYPE_2"/>
    <property type="match status" value="1"/>
</dbReference>
<dbReference type="InterPro" id="IPR002178">
    <property type="entry name" value="PTS_EIIA_type-2_dom"/>
</dbReference>
<dbReference type="Pfam" id="PF00359">
    <property type="entry name" value="PTS_EIIA_2"/>
    <property type="match status" value="1"/>
</dbReference>